<dbReference type="Proteomes" id="UP001497535">
    <property type="component" value="Unassembled WGS sequence"/>
</dbReference>
<evidence type="ECO:0000313" key="1">
    <source>
        <dbReference type="EMBL" id="CAK5052454.1"/>
    </source>
</evidence>
<reference evidence="1" key="1">
    <citation type="submission" date="2023-11" db="EMBL/GenBank/DDBJ databases">
        <authorList>
            <person name="Poullet M."/>
        </authorList>
    </citation>
    <scope>NUCLEOTIDE SEQUENCE</scope>
    <source>
        <strain evidence="1">E1834</strain>
    </source>
</reference>
<evidence type="ECO:0000313" key="2">
    <source>
        <dbReference type="Proteomes" id="UP001497535"/>
    </source>
</evidence>
<keyword evidence="2" id="KW-1185">Reference proteome</keyword>
<sequence>MSCKIVNFVEIKNKWSEINNFWKCCSNKCINTNKPIGKCIEGNGYANLINDENIKYFVEKGGKLLVILKHTDQRWAKIFVLFRFS</sequence>
<accession>A0ACB0YLI1</accession>
<comment type="caution">
    <text evidence="1">The sequence shown here is derived from an EMBL/GenBank/DDBJ whole genome shotgun (WGS) entry which is preliminary data.</text>
</comment>
<name>A0ACB0YLI1_MELEN</name>
<protein>
    <submittedName>
        <fullName evidence="1">Uncharacterized protein</fullName>
    </submittedName>
</protein>
<organism evidence="1 2">
    <name type="scientific">Meloidogyne enterolobii</name>
    <name type="common">Root-knot nematode worm</name>
    <name type="synonym">Meloidogyne mayaguensis</name>
    <dbReference type="NCBI Taxonomy" id="390850"/>
    <lineage>
        <taxon>Eukaryota</taxon>
        <taxon>Metazoa</taxon>
        <taxon>Ecdysozoa</taxon>
        <taxon>Nematoda</taxon>
        <taxon>Chromadorea</taxon>
        <taxon>Rhabditida</taxon>
        <taxon>Tylenchina</taxon>
        <taxon>Tylenchomorpha</taxon>
        <taxon>Tylenchoidea</taxon>
        <taxon>Meloidogynidae</taxon>
        <taxon>Meloidogyninae</taxon>
        <taxon>Meloidogyne</taxon>
    </lineage>
</organism>
<proteinExistence type="predicted"/>
<dbReference type="EMBL" id="CAVMJV010000014">
    <property type="protein sequence ID" value="CAK5052454.1"/>
    <property type="molecule type" value="Genomic_DNA"/>
</dbReference>
<gene>
    <name evidence="1" type="ORF">MENTE1834_LOCUS13885</name>
</gene>